<feature type="region of interest" description="Disordered" evidence="1">
    <location>
        <begin position="244"/>
        <end position="292"/>
    </location>
</feature>
<reference evidence="2" key="1">
    <citation type="submission" date="2016-07" db="EMBL/GenBank/DDBJ databases">
        <authorList>
            <person name="Bretaudeau A."/>
        </authorList>
    </citation>
    <scope>NUCLEOTIDE SEQUENCE</scope>
    <source>
        <strain evidence="2">Rice</strain>
        <tissue evidence="2">Whole body</tissue>
    </source>
</reference>
<gene>
    <name evidence="2" type="ORF">SFRICE_008041</name>
</gene>
<dbReference type="EMBL" id="ODYU01005933">
    <property type="protein sequence ID" value="SOQ47342.1"/>
    <property type="molecule type" value="Genomic_DNA"/>
</dbReference>
<evidence type="ECO:0000256" key="1">
    <source>
        <dbReference type="SAM" id="MobiDB-lite"/>
    </source>
</evidence>
<organism evidence="2">
    <name type="scientific">Spodoptera frugiperda</name>
    <name type="common">Fall armyworm</name>
    <dbReference type="NCBI Taxonomy" id="7108"/>
    <lineage>
        <taxon>Eukaryota</taxon>
        <taxon>Metazoa</taxon>
        <taxon>Ecdysozoa</taxon>
        <taxon>Arthropoda</taxon>
        <taxon>Hexapoda</taxon>
        <taxon>Insecta</taxon>
        <taxon>Pterygota</taxon>
        <taxon>Neoptera</taxon>
        <taxon>Endopterygota</taxon>
        <taxon>Lepidoptera</taxon>
        <taxon>Glossata</taxon>
        <taxon>Ditrysia</taxon>
        <taxon>Noctuoidea</taxon>
        <taxon>Noctuidae</taxon>
        <taxon>Amphipyrinae</taxon>
        <taxon>Spodoptera</taxon>
    </lineage>
</organism>
<evidence type="ECO:0000313" key="2">
    <source>
        <dbReference type="EMBL" id="SOQ47342.1"/>
    </source>
</evidence>
<proteinExistence type="predicted"/>
<name>A0A2H1W3E1_SPOFR</name>
<protein>
    <submittedName>
        <fullName evidence="2">SFRICE_008041</fullName>
    </submittedName>
</protein>
<feature type="region of interest" description="Disordered" evidence="1">
    <location>
        <begin position="110"/>
        <end position="133"/>
    </location>
</feature>
<dbReference type="AlphaFoldDB" id="A0A2H1W3E1"/>
<sequence>MCVTNEDLHSHCSVSVKCESSFFKGGNYPMTAPTLDEARGSVRLLLTKYHPVPTPAFRAGALVNPLGVLQLRIRHQPYWAPSEIYRLEGVWRLDVEVTRAVGLDARSHRDLDGPFHGSPIGKQSPPPLDTRNNRGNTSALSAFWGEIEKGGNCASGNLTHKTKYNASILSRRFSGGNHSITSPTLGKARGSVRFLLTKIHPVPTPAFRAEVPVNPLVTYPALGDATGSVRLLLTKNHPVPTPAFRAGAQMNHGKQSLPPMDTRNTTGITTGKRADGSSDGKQSPPPMDTRNTKGVTSALPFCGLGIYRLVEESGIGKIGKGVCLQRSAMLLCCGCVWHPSIIFIGTHSLALVEMDSAKLCIYMKRCGLWVASLISIHCIFELHRYFAATHLLSTA</sequence>
<accession>A0A2H1W3E1</accession>